<evidence type="ECO:0000313" key="2">
    <source>
        <dbReference type="EMBL" id="SAM85825.1"/>
    </source>
</evidence>
<feature type="compositionally biased region" description="Low complexity" evidence="1">
    <location>
        <begin position="156"/>
        <end position="169"/>
    </location>
</feature>
<dbReference type="Proteomes" id="UP000179920">
    <property type="component" value="Chromosome XIX"/>
</dbReference>
<reference evidence="2" key="2">
    <citation type="submission" date="2016-04" db="EMBL/GenBank/DDBJ databases">
        <authorList>
            <person name="Evans L.H."/>
            <person name="Alamgir A."/>
            <person name="Owens N."/>
            <person name="Weber N.D."/>
            <person name="Virtaneva K."/>
            <person name="Barbian K."/>
            <person name="Babar A."/>
            <person name="Rosenke K."/>
        </authorList>
    </citation>
    <scope>NUCLEOTIDE SEQUENCE</scope>
    <source>
        <strain evidence="2">UB2112</strain>
    </source>
</reference>
<dbReference type="EMBL" id="LT558135">
    <property type="protein sequence ID" value="SAM85825.1"/>
    <property type="molecule type" value="Genomic_DNA"/>
</dbReference>
<accession>A0A1K0HET9</accession>
<evidence type="ECO:0000313" key="5">
    <source>
        <dbReference type="Proteomes" id="UP000658997"/>
    </source>
</evidence>
<feature type="compositionally biased region" description="Low complexity" evidence="1">
    <location>
        <begin position="200"/>
        <end position="210"/>
    </location>
</feature>
<evidence type="ECO:0000313" key="3">
    <source>
        <dbReference type="EMBL" id="SYW85367.1"/>
    </source>
</evidence>
<feature type="region of interest" description="Disordered" evidence="1">
    <location>
        <begin position="105"/>
        <end position="228"/>
    </location>
</feature>
<dbReference type="Proteomes" id="UP000658997">
    <property type="component" value="Unassembled WGS sequence"/>
</dbReference>
<gene>
    <name evidence="3" type="ORF">UBRO2_05806</name>
    <name evidence="2" type="ORF">UBRO_20177</name>
</gene>
<proteinExistence type="predicted"/>
<keyword evidence="5" id="KW-1185">Reference proteome</keyword>
<reference evidence="4" key="1">
    <citation type="submission" date="2016-04" db="EMBL/GenBank/DDBJ databases">
        <authorList>
            <person name="Guldener U."/>
            <person name="Guldener U."/>
        </authorList>
    </citation>
    <scope>NUCLEOTIDE SEQUENCE [LARGE SCALE GENOMIC DNA]</scope>
    <source>
        <strain evidence="4">UB2112</strain>
    </source>
</reference>
<dbReference type="AlphaFoldDB" id="A0A1K0HET9"/>
<dbReference type="EMBL" id="ULHB01000214">
    <property type="protein sequence ID" value="SYW85367.1"/>
    <property type="molecule type" value="Genomic_DNA"/>
</dbReference>
<evidence type="ECO:0000313" key="4">
    <source>
        <dbReference type="Proteomes" id="UP000179920"/>
    </source>
</evidence>
<sequence length="228" mass="23928">MSTLSVQQAGSASGRGLRRLSNLSHASSSAHFDSNSASILHCSSASSPWSLGPAVVDGRRPSHHQQQADTHALVQEYLCGAAQLGADPMLSIDANKLGLRSQDHALADEQDDEDSRNQHETGSVISEGTLDELARMSELDDADSTASPDWRAVDASSQQNQQHSSSQGGESEGGKTPSSLRLPKSILQQAKLRRKAQPHAVAAAAATAAASSGIARKDRENSAATRSK</sequence>
<reference evidence="3" key="3">
    <citation type="submission" date="2018-08" db="EMBL/GenBank/DDBJ databases">
        <authorList>
            <person name="Guldener U."/>
        </authorList>
    </citation>
    <scope>NUCLEOTIDE SEQUENCE</scope>
    <source>
        <strain evidence="3">UB2</strain>
    </source>
</reference>
<name>A0A1K0HET9_9BASI</name>
<organism evidence="2 4">
    <name type="scientific">Ustilago bromivora</name>
    <dbReference type="NCBI Taxonomy" id="307758"/>
    <lineage>
        <taxon>Eukaryota</taxon>
        <taxon>Fungi</taxon>
        <taxon>Dikarya</taxon>
        <taxon>Basidiomycota</taxon>
        <taxon>Ustilaginomycotina</taxon>
        <taxon>Ustilaginomycetes</taxon>
        <taxon>Ustilaginales</taxon>
        <taxon>Ustilaginaceae</taxon>
        <taxon>Ustilago</taxon>
    </lineage>
</organism>
<protein>
    <submittedName>
        <fullName evidence="2">Uncharacterized protein</fullName>
    </submittedName>
</protein>
<evidence type="ECO:0000256" key="1">
    <source>
        <dbReference type="SAM" id="MobiDB-lite"/>
    </source>
</evidence>